<evidence type="ECO:0000313" key="2">
    <source>
        <dbReference type="Proteomes" id="UP001163321"/>
    </source>
</evidence>
<accession>A0ACC0WNL3</accession>
<sequence length="195" mass="22056">MGQEMYPSRPDTVESLYPRARKLQFELKMQLSYLDSGRTGDKTAAEVRAEARGNLNTLEQVLWQLDSLVQKGTTTSKPMDKETWTKKLEQLRSETHALGRTLETQLYRVSRRAVEARERERLMTRRSLGGFDSGNGAMHAVQEAESLQRSSEMVADLTSLSQSILGDLGEQRHRMKVGASMLFLGVDDDDRSETT</sequence>
<name>A0ACC0WNL3_9STRA</name>
<protein>
    <submittedName>
        <fullName evidence="1">Uncharacterized protein</fullName>
    </submittedName>
</protein>
<dbReference type="EMBL" id="CM047589">
    <property type="protein sequence ID" value="KAI9920468.1"/>
    <property type="molecule type" value="Genomic_DNA"/>
</dbReference>
<organism evidence="1 2">
    <name type="scientific">Peronosclerospora sorghi</name>
    <dbReference type="NCBI Taxonomy" id="230839"/>
    <lineage>
        <taxon>Eukaryota</taxon>
        <taxon>Sar</taxon>
        <taxon>Stramenopiles</taxon>
        <taxon>Oomycota</taxon>
        <taxon>Peronosporomycetes</taxon>
        <taxon>Peronosporales</taxon>
        <taxon>Peronosporaceae</taxon>
        <taxon>Peronosclerospora</taxon>
    </lineage>
</organism>
<reference evidence="1 2" key="1">
    <citation type="journal article" date="2022" name="bioRxiv">
        <title>The genome of the oomycete Peronosclerospora sorghi, a cosmopolitan pathogen of maize and sorghum, is inflated with dispersed pseudogenes.</title>
        <authorList>
            <person name="Fletcher K."/>
            <person name="Martin F."/>
            <person name="Isakeit T."/>
            <person name="Cavanaugh K."/>
            <person name="Magill C."/>
            <person name="Michelmore R."/>
        </authorList>
    </citation>
    <scope>NUCLEOTIDE SEQUENCE [LARGE SCALE GENOMIC DNA]</scope>
    <source>
        <strain evidence="1">P6</strain>
    </source>
</reference>
<proteinExistence type="predicted"/>
<keyword evidence="2" id="KW-1185">Reference proteome</keyword>
<dbReference type="Proteomes" id="UP001163321">
    <property type="component" value="Chromosome 10"/>
</dbReference>
<comment type="caution">
    <text evidence="1">The sequence shown here is derived from an EMBL/GenBank/DDBJ whole genome shotgun (WGS) entry which is preliminary data.</text>
</comment>
<evidence type="ECO:0000313" key="1">
    <source>
        <dbReference type="EMBL" id="KAI9920468.1"/>
    </source>
</evidence>
<gene>
    <name evidence="1" type="ORF">PsorP6_015803</name>
</gene>